<dbReference type="Gene3D" id="1.10.10.10">
    <property type="entry name" value="Winged helix-like DNA-binding domain superfamily/Winged helix DNA-binding domain"/>
    <property type="match status" value="1"/>
</dbReference>
<dbReference type="RefSeq" id="WP_204129407.1">
    <property type="nucleotide sequence ID" value="NZ_JAFDVD010000002.1"/>
</dbReference>
<dbReference type="CDD" id="cd00090">
    <property type="entry name" value="HTH_ARSR"/>
    <property type="match status" value="1"/>
</dbReference>
<accession>A0ABS2CI89</accession>
<reference evidence="5" key="1">
    <citation type="submission" date="2021-02" db="EMBL/GenBank/DDBJ databases">
        <title>Phycicoccus sp. MQZ13P-5T, whole genome shotgun sequence.</title>
        <authorList>
            <person name="Tuo L."/>
        </authorList>
    </citation>
    <scope>NUCLEOTIDE SEQUENCE</scope>
    <source>
        <strain evidence="5">MQZ13P-5</strain>
    </source>
</reference>
<dbReference type="PANTHER" id="PTHR33154:SF33">
    <property type="entry name" value="TRANSCRIPTIONAL REPRESSOR SDPR"/>
    <property type="match status" value="1"/>
</dbReference>
<dbReference type="SMART" id="SM00418">
    <property type="entry name" value="HTH_ARSR"/>
    <property type="match status" value="1"/>
</dbReference>
<dbReference type="Pfam" id="PF12840">
    <property type="entry name" value="HTH_20"/>
    <property type="match status" value="1"/>
</dbReference>
<dbReference type="Proteomes" id="UP001430172">
    <property type="component" value="Unassembled WGS sequence"/>
</dbReference>
<dbReference type="InterPro" id="IPR036388">
    <property type="entry name" value="WH-like_DNA-bd_sf"/>
</dbReference>
<dbReference type="PANTHER" id="PTHR33154">
    <property type="entry name" value="TRANSCRIPTIONAL REGULATOR, ARSR FAMILY"/>
    <property type="match status" value="1"/>
</dbReference>
<organism evidence="5 6">
    <name type="scientific">Phycicoccus sonneratiae</name>
    <dbReference type="NCBI Taxonomy" id="2807628"/>
    <lineage>
        <taxon>Bacteria</taxon>
        <taxon>Bacillati</taxon>
        <taxon>Actinomycetota</taxon>
        <taxon>Actinomycetes</taxon>
        <taxon>Micrococcales</taxon>
        <taxon>Intrasporangiaceae</taxon>
        <taxon>Phycicoccus</taxon>
    </lineage>
</organism>
<name>A0ABS2CI89_9MICO</name>
<dbReference type="PRINTS" id="PR00778">
    <property type="entry name" value="HTHARSR"/>
</dbReference>
<evidence type="ECO:0000313" key="5">
    <source>
        <dbReference type="EMBL" id="MBM6398906.1"/>
    </source>
</evidence>
<keyword evidence="1" id="KW-0805">Transcription regulation</keyword>
<dbReference type="InterPro" id="IPR051081">
    <property type="entry name" value="HTH_MetalResp_TranReg"/>
</dbReference>
<evidence type="ECO:0000256" key="3">
    <source>
        <dbReference type="ARBA" id="ARBA00023163"/>
    </source>
</evidence>
<comment type="caution">
    <text evidence="5">The sequence shown here is derived from an EMBL/GenBank/DDBJ whole genome shotgun (WGS) entry which is preliminary data.</text>
</comment>
<dbReference type="SUPFAM" id="SSF46785">
    <property type="entry name" value="Winged helix' DNA-binding domain"/>
    <property type="match status" value="1"/>
</dbReference>
<dbReference type="InterPro" id="IPR011991">
    <property type="entry name" value="ArsR-like_HTH"/>
</dbReference>
<proteinExistence type="predicted"/>
<keyword evidence="6" id="KW-1185">Reference proteome</keyword>
<dbReference type="NCBIfam" id="NF033788">
    <property type="entry name" value="HTH_metalloreg"/>
    <property type="match status" value="1"/>
</dbReference>
<evidence type="ECO:0000256" key="2">
    <source>
        <dbReference type="ARBA" id="ARBA00023125"/>
    </source>
</evidence>
<dbReference type="InterPro" id="IPR001845">
    <property type="entry name" value="HTH_ArsR_DNA-bd_dom"/>
</dbReference>
<evidence type="ECO:0000313" key="6">
    <source>
        <dbReference type="Proteomes" id="UP001430172"/>
    </source>
</evidence>
<protein>
    <submittedName>
        <fullName evidence="5">Winged helix-turn-helix transcriptional regulator</fullName>
    </submittedName>
</protein>
<evidence type="ECO:0000259" key="4">
    <source>
        <dbReference type="PROSITE" id="PS50987"/>
    </source>
</evidence>
<evidence type="ECO:0000256" key="1">
    <source>
        <dbReference type="ARBA" id="ARBA00023015"/>
    </source>
</evidence>
<keyword evidence="2" id="KW-0238">DNA-binding</keyword>
<feature type="domain" description="HTH arsR-type" evidence="4">
    <location>
        <begin position="1"/>
        <end position="94"/>
    </location>
</feature>
<gene>
    <name evidence="5" type="ORF">JQN70_00735</name>
</gene>
<sequence>MVEDEQALAGVLRALADPVRLSVVETLGHGPRAAGELAELAGVSAPTMSKHLRTLLRAGVVVDERRAEDARLRIFRLRGDSVVAVRAWLDQVQAGWDEQLAAFARHVEDRREDGVDR</sequence>
<dbReference type="EMBL" id="JAFDVD010000002">
    <property type="protein sequence ID" value="MBM6398906.1"/>
    <property type="molecule type" value="Genomic_DNA"/>
</dbReference>
<keyword evidence="3" id="KW-0804">Transcription</keyword>
<dbReference type="PROSITE" id="PS50987">
    <property type="entry name" value="HTH_ARSR_2"/>
    <property type="match status" value="1"/>
</dbReference>
<dbReference type="InterPro" id="IPR036390">
    <property type="entry name" value="WH_DNA-bd_sf"/>
</dbReference>